<dbReference type="SUPFAM" id="SSF117916">
    <property type="entry name" value="Fe-S cluster assembly (FSCA) domain-like"/>
    <property type="match status" value="1"/>
</dbReference>
<dbReference type="InterPro" id="IPR002744">
    <property type="entry name" value="MIP18-like"/>
</dbReference>
<reference evidence="2" key="1">
    <citation type="submission" date="2018-05" db="EMBL/GenBank/DDBJ databases">
        <authorList>
            <person name="Lanie J.A."/>
            <person name="Ng W.-L."/>
            <person name="Kazmierczak K.M."/>
            <person name="Andrzejewski T.M."/>
            <person name="Davidsen T.M."/>
            <person name="Wayne K.J."/>
            <person name="Tettelin H."/>
            <person name="Glass J.I."/>
            <person name="Rusch D."/>
            <person name="Podicherti R."/>
            <person name="Tsui H.-C.T."/>
            <person name="Winkler M.E."/>
        </authorList>
    </citation>
    <scope>NUCLEOTIDE SEQUENCE</scope>
</reference>
<gene>
    <name evidence="2" type="ORF">METZ01_LOCUS154465</name>
</gene>
<dbReference type="NCBIfam" id="TIGR03406">
    <property type="entry name" value="FeS_long_SufT"/>
    <property type="match status" value="1"/>
</dbReference>
<feature type="domain" description="MIP18 family-like" evidence="1">
    <location>
        <begin position="84"/>
        <end position="157"/>
    </location>
</feature>
<dbReference type="PANTHER" id="PTHR42831">
    <property type="entry name" value="FE-S PROTEIN MATURATION AUXILIARY FACTOR YITW"/>
    <property type="match status" value="1"/>
</dbReference>
<sequence>MDFTKETITVERDCDAILIPSGDPIKLIKGTHVRITQALGGDYTLFVNGNLLKINGKDADAIGMKQEKTETLDVNYKPGDPVKEEQVWEQLRTVYDPEIPVNIVELGLVYDLEITPKEKGDFVRIKMTLTAPGCGMGPAIAQDAEYKIRSIPGVIDVFVEIVWEPLWDRDM</sequence>
<dbReference type="PANTHER" id="PTHR42831:SF1">
    <property type="entry name" value="FE-S PROTEIN MATURATION AUXILIARY FACTOR YITW"/>
    <property type="match status" value="1"/>
</dbReference>
<evidence type="ECO:0000259" key="1">
    <source>
        <dbReference type="Pfam" id="PF01883"/>
    </source>
</evidence>
<dbReference type="InterPro" id="IPR052339">
    <property type="entry name" value="Fe-S_Maturation_MIP18"/>
</dbReference>
<name>A0A382AK20_9ZZZZ</name>
<evidence type="ECO:0000313" key="2">
    <source>
        <dbReference type="EMBL" id="SVB01611.1"/>
    </source>
</evidence>
<proteinExistence type="predicted"/>
<dbReference type="Gene3D" id="3.30.300.130">
    <property type="entry name" value="Fe-S cluster assembly (FSCA)"/>
    <property type="match status" value="1"/>
</dbReference>
<dbReference type="InterPro" id="IPR034904">
    <property type="entry name" value="FSCA_dom_sf"/>
</dbReference>
<dbReference type="EMBL" id="UINC01025650">
    <property type="protein sequence ID" value="SVB01611.1"/>
    <property type="molecule type" value="Genomic_DNA"/>
</dbReference>
<feature type="non-terminal residue" evidence="2">
    <location>
        <position position="171"/>
    </location>
</feature>
<dbReference type="Pfam" id="PF01883">
    <property type="entry name" value="FeS_assembly_P"/>
    <property type="match status" value="1"/>
</dbReference>
<dbReference type="InterPro" id="IPR017776">
    <property type="entry name" value="FeS_assembly_SufT_put"/>
</dbReference>
<accession>A0A382AK20</accession>
<dbReference type="AlphaFoldDB" id="A0A382AK20"/>
<protein>
    <recommendedName>
        <fullName evidence="1">MIP18 family-like domain-containing protein</fullName>
    </recommendedName>
</protein>
<organism evidence="2">
    <name type="scientific">marine metagenome</name>
    <dbReference type="NCBI Taxonomy" id="408172"/>
    <lineage>
        <taxon>unclassified sequences</taxon>
        <taxon>metagenomes</taxon>
        <taxon>ecological metagenomes</taxon>
    </lineage>
</organism>